<organism evidence="2 3">
    <name type="scientific">Bionectria ochroleuca</name>
    <name type="common">Gliocladium roseum</name>
    <dbReference type="NCBI Taxonomy" id="29856"/>
    <lineage>
        <taxon>Eukaryota</taxon>
        <taxon>Fungi</taxon>
        <taxon>Dikarya</taxon>
        <taxon>Ascomycota</taxon>
        <taxon>Pezizomycotina</taxon>
        <taxon>Sordariomycetes</taxon>
        <taxon>Hypocreomycetidae</taxon>
        <taxon>Hypocreales</taxon>
        <taxon>Bionectriaceae</taxon>
        <taxon>Clonostachys</taxon>
    </lineage>
</organism>
<reference evidence="2" key="1">
    <citation type="submission" date="2020-10" db="EMBL/GenBank/DDBJ databases">
        <title>High-Quality Genome Resource of Clonostachys rosea strain S41 by Oxford Nanopore Long-Read Sequencing.</title>
        <authorList>
            <person name="Wang H."/>
        </authorList>
    </citation>
    <scope>NUCLEOTIDE SEQUENCE</scope>
    <source>
        <strain evidence="2">S41</strain>
    </source>
</reference>
<accession>A0A8H7KCC0</accession>
<dbReference type="EMBL" id="JADCTT010000010">
    <property type="protein sequence ID" value="KAF9747482.1"/>
    <property type="molecule type" value="Genomic_DNA"/>
</dbReference>
<evidence type="ECO:0000313" key="3">
    <source>
        <dbReference type="Proteomes" id="UP000616885"/>
    </source>
</evidence>
<feature type="compositionally biased region" description="Low complexity" evidence="1">
    <location>
        <begin position="14"/>
        <end position="23"/>
    </location>
</feature>
<proteinExistence type="predicted"/>
<gene>
    <name evidence="2" type="ORF">IM811_002816</name>
</gene>
<evidence type="ECO:0000256" key="1">
    <source>
        <dbReference type="SAM" id="MobiDB-lite"/>
    </source>
</evidence>
<sequence length="103" mass="10707">MPRRAPSSPPEDYASATPAVSAPSSTNSLLLFAASCANTMQPNTAQLSASAAPSLLLVYPFEHGSAVPLMSSADPAHPFAGDPALVGRFDVLDRVIPTHLHRV</sequence>
<feature type="region of interest" description="Disordered" evidence="1">
    <location>
        <begin position="1"/>
        <end position="23"/>
    </location>
</feature>
<name>A0A8H7KCC0_BIOOC</name>
<comment type="caution">
    <text evidence="2">The sequence shown here is derived from an EMBL/GenBank/DDBJ whole genome shotgun (WGS) entry which is preliminary data.</text>
</comment>
<protein>
    <submittedName>
        <fullName evidence="2">Uncharacterized protein</fullName>
    </submittedName>
</protein>
<evidence type="ECO:0000313" key="2">
    <source>
        <dbReference type="EMBL" id="KAF9747482.1"/>
    </source>
</evidence>
<dbReference type="AlphaFoldDB" id="A0A8H7KCC0"/>
<dbReference type="Proteomes" id="UP000616885">
    <property type="component" value="Unassembled WGS sequence"/>
</dbReference>